<name>A0A1U8BBA2_NELNU</name>
<evidence type="ECO:0000313" key="3">
    <source>
        <dbReference type="Proteomes" id="UP000189703"/>
    </source>
</evidence>
<dbReference type="eggNOG" id="ENOG502S2YZ">
    <property type="taxonomic scope" value="Eukaryota"/>
</dbReference>
<dbReference type="OMA" id="CKEPAIG"/>
<dbReference type="PANTHER" id="PTHR31614:SF2">
    <property type="entry name" value="F28N24.16 PROTEIN"/>
    <property type="match status" value="1"/>
</dbReference>
<organism evidence="3 4">
    <name type="scientific">Nelumbo nucifera</name>
    <name type="common">Sacred lotus</name>
    <dbReference type="NCBI Taxonomy" id="4432"/>
    <lineage>
        <taxon>Eukaryota</taxon>
        <taxon>Viridiplantae</taxon>
        <taxon>Streptophyta</taxon>
        <taxon>Embryophyta</taxon>
        <taxon>Tracheophyta</taxon>
        <taxon>Spermatophyta</taxon>
        <taxon>Magnoliopsida</taxon>
        <taxon>Proteales</taxon>
        <taxon>Nelumbonaceae</taxon>
        <taxon>Nelumbo</taxon>
    </lineage>
</organism>
<dbReference type="GeneID" id="104611603"/>
<dbReference type="PANTHER" id="PTHR31614">
    <property type="entry name" value="PROTEIN DOWNSTREAM OF FLC-RELATED"/>
    <property type="match status" value="1"/>
</dbReference>
<reference evidence="4" key="1">
    <citation type="submission" date="2025-08" db="UniProtKB">
        <authorList>
            <consortium name="RefSeq"/>
        </authorList>
    </citation>
    <scope>IDENTIFICATION</scope>
</reference>
<keyword evidence="2" id="KW-1015">Disulfide bond</keyword>
<dbReference type="RefSeq" id="XP_010277041.1">
    <property type="nucleotide sequence ID" value="XM_010278739.2"/>
</dbReference>
<evidence type="ECO:0000256" key="1">
    <source>
        <dbReference type="ARBA" id="ARBA00010049"/>
    </source>
</evidence>
<proteinExistence type="inferred from homology"/>
<sequence>MAKCFQALPLLAAALCFLSLAGFVHCDEQFFVQGKVYCDTCRTQFETKLSEPISGAKVRLECRSRENDDVAYSVEGETDTTGIYKLPVEGSHEEDICEVKLLSSPRKDCSEPAPGLDHARVLLSSNNGISSASRFANSLGFMVLKPIEGCSDVLKELGLLPGMKI</sequence>
<dbReference type="KEGG" id="nnu:104611603"/>
<dbReference type="GO" id="GO:0005615">
    <property type="term" value="C:extracellular space"/>
    <property type="evidence" value="ECO:0007669"/>
    <property type="project" value="InterPro"/>
</dbReference>
<protein>
    <submittedName>
        <fullName evidence="4">Anther-specific protein LAT52</fullName>
    </submittedName>
</protein>
<evidence type="ECO:0000313" key="4">
    <source>
        <dbReference type="RefSeq" id="XP_010277041.1"/>
    </source>
</evidence>
<gene>
    <name evidence="4" type="primary">LOC104611603</name>
</gene>
<evidence type="ECO:0000256" key="2">
    <source>
        <dbReference type="ARBA" id="ARBA00023157"/>
    </source>
</evidence>
<comment type="similarity">
    <text evidence="1">Belongs to the Ole e I family.</text>
</comment>
<dbReference type="InterPro" id="IPR006040">
    <property type="entry name" value="Allergen_Ole_e_I_CS"/>
</dbReference>
<keyword evidence="3" id="KW-1185">Reference proteome</keyword>
<dbReference type="Proteomes" id="UP000189703">
    <property type="component" value="Unplaced"/>
</dbReference>
<dbReference type="PROSITE" id="PS00925">
    <property type="entry name" value="OLEEI"/>
    <property type="match status" value="1"/>
</dbReference>
<dbReference type="FunCoup" id="A0A1U8BBA2">
    <property type="interactions" value="136"/>
</dbReference>
<accession>A0A1U8BBA2</accession>
<dbReference type="InterPro" id="IPR006041">
    <property type="entry name" value="Pollen_Ole_e1_allergen"/>
</dbReference>
<dbReference type="AlphaFoldDB" id="A0A1U8BBA2"/>
<dbReference type="Pfam" id="PF01190">
    <property type="entry name" value="Pollen_Ole_e_1"/>
    <property type="match status" value="1"/>
</dbReference>
<dbReference type="OrthoDB" id="1888725at2759"/>
<dbReference type="STRING" id="4432.A0A1U8BBA2"/>